<dbReference type="EMBL" id="JACCHS010000026">
    <property type="protein sequence ID" value="NYT46671.1"/>
    <property type="molecule type" value="Genomic_DNA"/>
</dbReference>
<comment type="pathway">
    <text evidence="1">Lipid metabolism.</text>
</comment>
<dbReference type="SUPFAM" id="SSF69593">
    <property type="entry name" value="Glycerol-3-phosphate (1)-acyltransferase"/>
    <property type="match status" value="1"/>
</dbReference>
<proteinExistence type="predicted"/>
<dbReference type="PANTHER" id="PTHR10434:SF40">
    <property type="entry name" value="1-ACYL-SN-GLYCEROL-3-PHOSPHATE ACYLTRANSFERASE"/>
    <property type="match status" value="1"/>
</dbReference>
<evidence type="ECO:0000256" key="4">
    <source>
        <dbReference type="SAM" id="Phobius"/>
    </source>
</evidence>
<evidence type="ECO:0000313" key="6">
    <source>
        <dbReference type="EMBL" id="NYT46671.1"/>
    </source>
</evidence>
<protein>
    <submittedName>
        <fullName evidence="6">1-acyl-sn-glycerol-3-phosphate acyltransferase</fullName>
    </submittedName>
</protein>
<evidence type="ECO:0000313" key="7">
    <source>
        <dbReference type="Proteomes" id="UP000537890"/>
    </source>
</evidence>
<evidence type="ECO:0000256" key="2">
    <source>
        <dbReference type="ARBA" id="ARBA00022679"/>
    </source>
</evidence>
<reference evidence="6 7" key="1">
    <citation type="submission" date="2020-05" db="EMBL/GenBank/DDBJ databases">
        <title>Horizontal transmission and recombination maintain forever young bacterial symbiont genomes.</title>
        <authorList>
            <person name="Russell S.L."/>
            <person name="Pepper-Tunick E."/>
            <person name="Svedberg J."/>
            <person name="Byrne A."/>
            <person name="Ruelas Castillo J."/>
            <person name="Vollmers C."/>
            <person name="Beinart R.A."/>
            <person name="Corbett-Detig R."/>
        </authorList>
    </citation>
    <scope>NUCLEOTIDE SEQUENCE [LARGE SCALE GENOMIC DNA]</scope>
    <source>
        <strain evidence="6">4727-3</strain>
    </source>
</reference>
<keyword evidence="3 6" id="KW-0012">Acyltransferase</keyword>
<dbReference type="Pfam" id="PF01553">
    <property type="entry name" value="Acyltransferase"/>
    <property type="match status" value="1"/>
</dbReference>
<feature type="transmembrane region" description="Helical" evidence="4">
    <location>
        <begin position="12"/>
        <end position="45"/>
    </location>
</feature>
<accession>A0A7Z0SD80</accession>
<keyword evidence="4" id="KW-0472">Membrane</keyword>
<feature type="domain" description="Phospholipid/glycerol acyltransferase" evidence="5">
    <location>
        <begin position="85"/>
        <end position="199"/>
    </location>
</feature>
<comment type="caution">
    <text evidence="6">The sequence shown here is derived from an EMBL/GenBank/DDBJ whole genome shotgun (WGS) entry which is preliminary data.</text>
</comment>
<dbReference type="CDD" id="cd07989">
    <property type="entry name" value="LPLAT_AGPAT-like"/>
    <property type="match status" value="1"/>
</dbReference>
<evidence type="ECO:0000259" key="5">
    <source>
        <dbReference type="SMART" id="SM00563"/>
    </source>
</evidence>
<evidence type="ECO:0000256" key="3">
    <source>
        <dbReference type="ARBA" id="ARBA00023315"/>
    </source>
</evidence>
<dbReference type="InterPro" id="IPR002123">
    <property type="entry name" value="Plipid/glycerol_acylTrfase"/>
</dbReference>
<dbReference type="SMART" id="SM00563">
    <property type="entry name" value="PlsC"/>
    <property type="match status" value="1"/>
</dbReference>
<evidence type="ECO:0000256" key="1">
    <source>
        <dbReference type="ARBA" id="ARBA00005189"/>
    </source>
</evidence>
<keyword evidence="4" id="KW-1133">Transmembrane helix</keyword>
<name>A0A7Z0SD80_9GAMM</name>
<dbReference type="Proteomes" id="UP000537890">
    <property type="component" value="Unassembled WGS sequence"/>
</dbReference>
<dbReference type="GO" id="GO:0003841">
    <property type="term" value="F:1-acylglycerol-3-phosphate O-acyltransferase activity"/>
    <property type="evidence" value="ECO:0007669"/>
    <property type="project" value="TreeGrafter"/>
</dbReference>
<dbReference type="GO" id="GO:0006654">
    <property type="term" value="P:phosphatidic acid biosynthetic process"/>
    <property type="evidence" value="ECO:0007669"/>
    <property type="project" value="TreeGrafter"/>
</dbReference>
<gene>
    <name evidence="6" type="ORF">H0A75_02405</name>
</gene>
<organism evidence="6 7">
    <name type="scientific">Candidatus Methanofishera endochildressiae</name>
    <dbReference type="NCBI Taxonomy" id="2738884"/>
    <lineage>
        <taxon>Bacteria</taxon>
        <taxon>Pseudomonadati</taxon>
        <taxon>Pseudomonadota</taxon>
        <taxon>Gammaproteobacteria</taxon>
        <taxon>Candidatus Methanofishera</taxon>
    </lineage>
</organism>
<keyword evidence="2 6" id="KW-0808">Transferase</keyword>
<dbReference type="PANTHER" id="PTHR10434">
    <property type="entry name" value="1-ACYL-SN-GLYCEROL-3-PHOSPHATE ACYLTRANSFERASE"/>
    <property type="match status" value="1"/>
</dbReference>
<dbReference type="AlphaFoldDB" id="A0A7Z0SD80"/>
<sequence length="254" mass="28414">MTQQHTSYQGNIAILYIRSCLLFAGILFVTILLSVPIFIAVLLPFRARYKIAQLWAHCSLFLAKSICGINYTVTGLDELQREGSAIVLCKHQSAWETIALMALFPPQSILLKKSLLWIPFWGWAMATMKPIAINRNTPKEALSQLLKKGAQRLAEGYWVVMFPEGTRTAPGEQRKFSGSGSLLAQRTGCPVIPVAHNAGEFWPRYSFLKYPGTIQLRIGPAISAENRKSKDINAEAESWINDTMQEIETTIQSL</sequence>
<keyword evidence="4" id="KW-0812">Transmembrane</keyword>